<proteinExistence type="inferred from homology"/>
<organism evidence="7 8">
    <name type="scientific">Persicobacter diffluens</name>
    <dbReference type="NCBI Taxonomy" id="981"/>
    <lineage>
        <taxon>Bacteria</taxon>
        <taxon>Pseudomonadati</taxon>
        <taxon>Bacteroidota</taxon>
        <taxon>Cytophagia</taxon>
        <taxon>Cytophagales</taxon>
        <taxon>Persicobacteraceae</taxon>
        <taxon>Persicobacter</taxon>
    </lineage>
</organism>
<dbReference type="GO" id="GO:0046872">
    <property type="term" value="F:metal ion binding"/>
    <property type="evidence" value="ECO:0007669"/>
    <property type="project" value="UniProtKB-KW"/>
</dbReference>
<evidence type="ECO:0000256" key="3">
    <source>
        <dbReference type="ARBA" id="ARBA00022801"/>
    </source>
</evidence>
<evidence type="ECO:0000256" key="4">
    <source>
        <dbReference type="ARBA" id="ARBA00022837"/>
    </source>
</evidence>
<dbReference type="InterPro" id="IPR050738">
    <property type="entry name" value="Sulfatase"/>
</dbReference>
<keyword evidence="3" id="KW-0378">Hydrolase</keyword>
<dbReference type="Pfam" id="PF00884">
    <property type="entry name" value="Sulfatase"/>
    <property type="match status" value="1"/>
</dbReference>
<evidence type="ECO:0000313" key="7">
    <source>
        <dbReference type="EMBL" id="GJM63501.1"/>
    </source>
</evidence>
<dbReference type="GO" id="GO:0004065">
    <property type="term" value="F:arylsulfatase activity"/>
    <property type="evidence" value="ECO:0007669"/>
    <property type="project" value="TreeGrafter"/>
</dbReference>
<feature type="signal peptide" evidence="5">
    <location>
        <begin position="1"/>
        <end position="20"/>
    </location>
</feature>
<gene>
    <name evidence="7" type="ORF">PEDI_40530</name>
</gene>
<feature type="domain" description="Sulfatase N-terminal" evidence="6">
    <location>
        <begin position="24"/>
        <end position="342"/>
    </location>
</feature>
<dbReference type="PROSITE" id="PS00149">
    <property type="entry name" value="SULFATASE_2"/>
    <property type="match status" value="1"/>
</dbReference>
<dbReference type="PANTHER" id="PTHR42693:SF33">
    <property type="entry name" value="ARYLSULFATASE"/>
    <property type="match status" value="1"/>
</dbReference>
<dbReference type="PROSITE" id="PS00523">
    <property type="entry name" value="SULFATASE_1"/>
    <property type="match status" value="1"/>
</dbReference>
<dbReference type="AlphaFoldDB" id="A0AAN4W0P2"/>
<sequence>MKKYLLLLALIAGNLFSTQAQDKPNIILIMVDDLPYSALGVTGSTCTIAETPNIDRIFKEGVQFNQGYATHAVCAPSRAGIMTGRYQARFNYEILPGTKLQHNKSDFGVDTKEYMIPQILKPAGYATAAIGKWHLGDADRFQPHERGFDHWFGYRGRCGYYQFRSQVQAIKNGLPLPEVSEDEKPMLNIVRNGEPQRLTGYLTDHLAAEAADWISEQDQPFFLYFAPYNVHAPAETVDSKYIPDGGNGFDGQIAGLDAAVGTIINALEKAGKLDNSLIVFTNDNGGKAIYETPLRGNKATYYEGGVKVPIGMRWPAKIRKGLQMEEMISNLDMLPTFAALAEVALPKDYQTDGRNLLPLLENTESEQQRELHFWRNTRWRAVRKHDWKLVWQIDKQKHRQYLKSQGIQDHKGRPITDGERADELFLKPELYHLGVDPAETNDVADKNPLILQELIEDYIQWELSLPSHARKS</sequence>
<comment type="caution">
    <text evidence="7">The sequence shown here is derived from an EMBL/GenBank/DDBJ whole genome shotgun (WGS) entry which is preliminary data.</text>
</comment>
<dbReference type="Proteomes" id="UP001310022">
    <property type="component" value="Unassembled WGS sequence"/>
</dbReference>
<dbReference type="Gene3D" id="3.30.1120.10">
    <property type="match status" value="1"/>
</dbReference>
<dbReference type="InterPro" id="IPR024607">
    <property type="entry name" value="Sulfatase_CS"/>
</dbReference>
<keyword evidence="4" id="KW-0106">Calcium</keyword>
<evidence type="ECO:0000259" key="6">
    <source>
        <dbReference type="Pfam" id="PF00884"/>
    </source>
</evidence>
<name>A0AAN4W0P2_9BACT</name>
<dbReference type="SUPFAM" id="SSF53649">
    <property type="entry name" value="Alkaline phosphatase-like"/>
    <property type="match status" value="1"/>
</dbReference>
<feature type="chain" id="PRO_5042908545" description="Sulfatase N-terminal domain-containing protein" evidence="5">
    <location>
        <begin position="21"/>
        <end position="472"/>
    </location>
</feature>
<accession>A0AAN4W0P2</accession>
<dbReference type="PANTHER" id="PTHR42693">
    <property type="entry name" value="ARYLSULFATASE FAMILY MEMBER"/>
    <property type="match status" value="1"/>
</dbReference>
<dbReference type="EMBL" id="BQKE01000003">
    <property type="protein sequence ID" value="GJM63501.1"/>
    <property type="molecule type" value="Genomic_DNA"/>
</dbReference>
<dbReference type="Gene3D" id="3.40.720.10">
    <property type="entry name" value="Alkaline Phosphatase, subunit A"/>
    <property type="match status" value="1"/>
</dbReference>
<evidence type="ECO:0000256" key="1">
    <source>
        <dbReference type="ARBA" id="ARBA00008779"/>
    </source>
</evidence>
<keyword evidence="8" id="KW-1185">Reference proteome</keyword>
<evidence type="ECO:0000256" key="5">
    <source>
        <dbReference type="SAM" id="SignalP"/>
    </source>
</evidence>
<dbReference type="InterPro" id="IPR017850">
    <property type="entry name" value="Alkaline_phosphatase_core_sf"/>
</dbReference>
<dbReference type="InterPro" id="IPR000917">
    <property type="entry name" value="Sulfatase_N"/>
</dbReference>
<comment type="similarity">
    <text evidence="1">Belongs to the sulfatase family.</text>
</comment>
<keyword evidence="2" id="KW-0479">Metal-binding</keyword>
<reference evidence="7 8" key="1">
    <citation type="submission" date="2021-12" db="EMBL/GenBank/DDBJ databases">
        <title>Genome sequencing of bacteria with rrn-lacking chromosome and rrn-plasmid.</title>
        <authorList>
            <person name="Anda M."/>
            <person name="Iwasaki W."/>
        </authorList>
    </citation>
    <scope>NUCLEOTIDE SEQUENCE [LARGE SCALE GENOMIC DNA]</scope>
    <source>
        <strain evidence="7 8">NBRC 15940</strain>
    </source>
</reference>
<evidence type="ECO:0000256" key="2">
    <source>
        <dbReference type="ARBA" id="ARBA00022723"/>
    </source>
</evidence>
<protein>
    <recommendedName>
        <fullName evidence="6">Sulfatase N-terminal domain-containing protein</fullName>
    </recommendedName>
</protein>
<keyword evidence="5" id="KW-0732">Signal</keyword>
<evidence type="ECO:0000313" key="8">
    <source>
        <dbReference type="Proteomes" id="UP001310022"/>
    </source>
</evidence>
<dbReference type="RefSeq" id="WP_338238658.1">
    <property type="nucleotide sequence ID" value="NZ_BQKE01000003.1"/>
</dbReference>